<dbReference type="PANTHER" id="PTHR13803">
    <property type="entry name" value="SEC24-RELATED PROTEIN"/>
    <property type="match status" value="1"/>
</dbReference>
<dbReference type="GO" id="GO:0030127">
    <property type="term" value="C:COPII vesicle coat"/>
    <property type="evidence" value="ECO:0007669"/>
    <property type="project" value="InterPro"/>
</dbReference>
<evidence type="ECO:0000256" key="4">
    <source>
        <dbReference type="ARBA" id="ARBA00008334"/>
    </source>
</evidence>
<dbReference type="Gene3D" id="2.30.30.380">
    <property type="entry name" value="Zn-finger domain of Sec23/24"/>
    <property type="match status" value="1"/>
</dbReference>
<dbReference type="SUPFAM" id="SSF81995">
    <property type="entry name" value="beta-sandwich domain of Sec23/24"/>
    <property type="match status" value="1"/>
</dbReference>
<dbReference type="SUPFAM" id="SSF81811">
    <property type="entry name" value="Helical domain of Sec23/24"/>
    <property type="match status" value="1"/>
</dbReference>
<dbReference type="SMART" id="SM00456">
    <property type="entry name" value="WW"/>
    <property type="match status" value="1"/>
</dbReference>
<sequence length="936" mass="102800">MATPEQQLPPGWTAEWQQAHQRYLFIETASGHTQWEPPADPMAPALESPAAASGPAHHGKRRQYAAGQTQAYYGADETAMLQPMSQPPPQPGMQEPQLFTPGLAGPNQFAMQQQQAQAPGQPPYFDPNQGQHQQPDYLNNQQPGYPNTNALADQFGQMGLGGQKPYSLQTANLLTSPPDPRELTLPPPDIRLPPNATVTPSQFANADPSYQRSTLSAFPNASSLLSKSKIPLALIITPYRTVSESEPPVPLVTDTVIARCRRCRTYINPFVQFIDGGNRWRCCMCNLSNEVPQMFDWDQANNQPGDRWNRPELSHGVVEFVAPTEYMVRPPQPAVYVFLIDVSHTAVQSGMVATATRTILENLDRIPDEDERTKISIICFDVSLYFFSLPPGQSEPSMLVVSDVEDVFLPKPTDLLLNLAEARKDGGLDNLLTRINDMFKENNIIGSAMGPALQAGFKLMVPIGGKIMVLSSSLPSLGVGALKNREDPKILGTAKESGLLQAASPFYKTFAIECSRAQVSVDMFLFSSAYQDVASLSCLPHYTSGQTYYYPAFNAARAEDALKFAHEFGEVLAMPIMLEAIMRVRASRGLRMSSFHGNFFVRSTDLLAMPTVATNQGYAIEIQIEETLNAPFVVLQTAILHTTCYGERRIRVVTSAYPVTSSLSEVFASADQVALAALLANKAVERSLSHKLEDARDAVFNKLVEILQTYKSSMTAAGAGASAQLAVGENLKMLPVLVLGLLKNVGIRQSAQIPPDIRAYSQALLTSLPAQALISYIYPSFYSLHNMPPEAGTIGPDGALVMPPPLPLTSERLERHGLFLIEDGQTIFLWVGRDAVPQLIMDVFDLPSYDVLRGGKTTLPLLENSFSQRVNGIIQKTREMRRGVFFPHLYIVKEDGEPPLRLWALSALVQDRADVLPSYQQFVSSLKEKVNGNGGY</sequence>
<reference evidence="14 15" key="1">
    <citation type="journal article" date="2020" name="ISME J.">
        <title>Uncovering the hidden diversity of litter-decomposition mechanisms in mushroom-forming fungi.</title>
        <authorList>
            <person name="Floudas D."/>
            <person name="Bentzer J."/>
            <person name="Ahren D."/>
            <person name="Johansson T."/>
            <person name="Persson P."/>
            <person name="Tunlid A."/>
        </authorList>
    </citation>
    <scope>NUCLEOTIDE SEQUENCE [LARGE SCALE GENOMIC DNA]</scope>
    <source>
        <strain evidence="14 15">CBS 406.79</strain>
    </source>
</reference>
<gene>
    <name evidence="14" type="ORF">D9757_005858</name>
</gene>
<dbReference type="GO" id="GO:0090110">
    <property type="term" value="P:COPII-coated vesicle cargo loading"/>
    <property type="evidence" value="ECO:0007669"/>
    <property type="project" value="TreeGrafter"/>
</dbReference>
<dbReference type="PROSITE" id="PS50020">
    <property type="entry name" value="WW_DOMAIN_2"/>
    <property type="match status" value="1"/>
</dbReference>
<evidence type="ECO:0000256" key="9">
    <source>
        <dbReference type="ARBA" id="ARBA00022927"/>
    </source>
</evidence>
<dbReference type="GO" id="GO:0005789">
    <property type="term" value="C:endoplasmic reticulum membrane"/>
    <property type="evidence" value="ECO:0007669"/>
    <property type="project" value="UniProtKB-SubCell"/>
</dbReference>
<dbReference type="Proteomes" id="UP000518752">
    <property type="component" value="Unassembled WGS sequence"/>
</dbReference>
<dbReference type="InterPro" id="IPR036465">
    <property type="entry name" value="vWFA_dom_sf"/>
</dbReference>
<dbReference type="OrthoDB" id="49016at2759"/>
<keyword evidence="7" id="KW-0256">Endoplasmic reticulum</keyword>
<dbReference type="PANTHER" id="PTHR13803:SF39">
    <property type="entry name" value="SECRETORY 24AB, ISOFORM A"/>
    <property type="match status" value="1"/>
</dbReference>
<dbReference type="InterPro" id="IPR050550">
    <property type="entry name" value="SEC23_SEC24_subfamily"/>
</dbReference>
<dbReference type="SUPFAM" id="SSF53300">
    <property type="entry name" value="vWA-like"/>
    <property type="match status" value="1"/>
</dbReference>
<dbReference type="CDD" id="cd00201">
    <property type="entry name" value="WW"/>
    <property type="match status" value="1"/>
</dbReference>
<feature type="compositionally biased region" description="Low complexity" evidence="12">
    <location>
        <begin position="104"/>
        <end position="119"/>
    </location>
</feature>
<keyword evidence="10" id="KW-0333">Golgi apparatus</keyword>
<dbReference type="InterPro" id="IPR029006">
    <property type="entry name" value="ADF-H/Gelsolin-like_dom_sf"/>
</dbReference>
<dbReference type="Pfam" id="PF04810">
    <property type="entry name" value="zf-Sec23_Sec24"/>
    <property type="match status" value="1"/>
</dbReference>
<dbReference type="GO" id="GO:0000139">
    <property type="term" value="C:Golgi membrane"/>
    <property type="evidence" value="ECO:0007669"/>
    <property type="project" value="UniProtKB-SubCell"/>
</dbReference>
<dbReference type="InterPro" id="IPR036180">
    <property type="entry name" value="Gelsolin-like_dom_sf"/>
</dbReference>
<dbReference type="InterPro" id="IPR006900">
    <property type="entry name" value="Sec23/24_helical_dom"/>
</dbReference>
<dbReference type="Gene3D" id="1.20.120.730">
    <property type="entry name" value="Sec23/Sec24 helical domain"/>
    <property type="match status" value="1"/>
</dbReference>
<evidence type="ECO:0000256" key="6">
    <source>
        <dbReference type="ARBA" id="ARBA00022490"/>
    </source>
</evidence>
<dbReference type="GO" id="GO:0070971">
    <property type="term" value="C:endoplasmic reticulum exit site"/>
    <property type="evidence" value="ECO:0007669"/>
    <property type="project" value="TreeGrafter"/>
</dbReference>
<dbReference type="Gene3D" id="3.40.20.10">
    <property type="entry name" value="Severin"/>
    <property type="match status" value="1"/>
</dbReference>
<dbReference type="InterPro" id="IPR007123">
    <property type="entry name" value="Gelsolin-like_dom"/>
</dbReference>
<keyword evidence="5" id="KW-0813">Transport</keyword>
<dbReference type="InterPro" id="IPR036174">
    <property type="entry name" value="Znf_Sec23_Sec24_sf"/>
</dbReference>
<dbReference type="Pfam" id="PF04811">
    <property type="entry name" value="Sec23_trunk"/>
    <property type="match status" value="1"/>
</dbReference>
<dbReference type="InterPro" id="IPR006895">
    <property type="entry name" value="Znf_Sec23_Sec24"/>
</dbReference>
<feature type="region of interest" description="Disordered" evidence="12">
    <location>
        <begin position="82"/>
        <end position="164"/>
    </location>
</feature>
<dbReference type="GO" id="GO:0006886">
    <property type="term" value="P:intracellular protein transport"/>
    <property type="evidence" value="ECO:0007669"/>
    <property type="project" value="InterPro"/>
</dbReference>
<dbReference type="InterPro" id="IPR012990">
    <property type="entry name" value="Beta-sandwich_Sec23_24"/>
</dbReference>
<evidence type="ECO:0000256" key="8">
    <source>
        <dbReference type="ARBA" id="ARBA00022892"/>
    </source>
</evidence>
<feature type="region of interest" description="Disordered" evidence="12">
    <location>
        <begin position="27"/>
        <end position="66"/>
    </location>
</feature>
<dbReference type="InterPro" id="IPR036020">
    <property type="entry name" value="WW_dom_sf"/>
</dbReference>
<dbReference type="AlphaFoldDB" id="A0A8H5HNA3"/>
<dbReference type="Gene3D" id="3.40.50.410">
    <property type="entry name" value="von Willebrand factor, type A domain"/>
    <property type="match status" value="1"/>
</dbReference>
<evidence type="ECO:0000256" key="2">
    <source>
        <dbReference type="ARBA" id="ARBA00004496"/>
    </source>
</evidence>
<feature type="compositionally biased region" description="Polar residues" evidence="12">
    <location>
        <begin position="128"/>
        <end position="151"/>
    </location>
</feature>
<keyword evidence="8" id="KW-0931">ER-Golgi transport</keyword>
<evidence type="ECO:0000256" key="10">
    <source>
        <dbReference type="ARBA" id="ARBA00023034"/>
    </source>
</evidence>
<evidence type="ECO:0000313" key="15">
    <source>
        <dbReference type="Proteomes" id="UP000518752"/>
    </source>
</evidence>
<comment type="caution">
    <text evidence="14">The sequence shown here is derived from an EMBL/GenBank/DDBJ whole genome shotgun (WGS) entry which is preliminary data.</text>
</comment>
<keyword evidence="6" id="KW-0963">Cytoplasm</keyword>
<evidence type="ECO:0000256" key="12">
    <source>
        <dbReference type="SAM" id="MobiDB-lite"/>
    </source>
</evidence>
<evidence type="ECO:0000256" key="1">
    <source>
        <dbReference type="ARBA" id="ARBA00004394"/>
    </source>
</evidence>
<organism evidence="14 15">
    <name type="scientific">Collybiopsis confluens</name>
    <dbReference type="NCBI Taxonomy" id="2823264"/>
    <lineage>
        <taxon>Eukaryota</taxon>
        <taxon>Fungi</taxon>
        <taxon>Dikarya</taxon>
        <taxon>Basidiomycota</taxon>
        <taxon>Agaricomycotina</taxon>
        <taxon>Agaricomycetes</taxon>
        <taxon>Agaricomycetidae</taxon>
        <taxon>Agaricales</taxon>
        <taxon>Marasmiineae</taxon>
        <taxon>Omphalotaceae</taxon>
        <taxon>Collybiopsis</taxon>
    </lineage>
</organism>
<feature type="domain" description="WW" evidence="13">
    <location>
        <begin position="6"/>
        <end position="40"/>
    </location>
</feature>
<dbReference type="SUPFAM" id="SSF82919">
    <property type="entry name" value="Zn-finger domain of Sec23/24"/>
    <property type="match status" value="1"/>
</dbReference>
<accession>A0A8H5HNA3</accession>
<keyword evidence="11" id="KW-0472">Membrane</keyword>
<dbReference type="SUPFAM" id="SSF82754">
    <property type="entry name" value="C-terminal, gelsolin-like domain of Sec23/24"/>
    <property type="match status" value="1"/>
</dbReference>
<dbReference type="Gene3D" id="2.20.70.10">
    <property type="match status" value="1"/>
</dbReference>
<dbReference type="InterPro" id="IPR036175">
    <property type="entry name" value="Sec23/24_helical_dom_sf"/>
</dbReference>
<dbReference type="GO" id="GO:0000149">
    <property type="term" value="F:SNARE binding"/>
    <property type="evidence" value="ECO:0007669"/>
    <property type="project" value="TreeGrafter"/>
</dbReference>
<dbReference type="GO" id="GO:0008270">
    <property type="term" value="F:zinc ion binding"/>
    <property type="evidence" value="ECO:0007669"/>
    <property type="project" value="InterPro"/>
</dbReference>
<evidence type="ECO:0000256" key="3">
    <source>
        <dbReference type="ARBA" id="ARBA00004586"/>
    </source>
</evidence>
<dbReference type="Gene3D" id="2.60.40.1670">
    <property type="entry name" value="beta-sandwich domain of Sec23/24"/>
    <property type="match status" value="1"/>
</dbReference>
<dbReference type="InterPro" id="IPR006896">
    <property type="entry name" value="Sec23/24_trunk_dom"/>
</dbReference>
<keyword evidence="15" id="KW-1185">Reference proteome</keyword>
<evidence type="ECO:0000256" key="11">
    <source>
        <dbReference type="ARBA" id="ARBA00023136"/>
    </source>
</evidence>
<dbReference type="InterPro" id="IPR001202">
    <property type="entry name" value="WW_dom"/>
</dbReference>
<keyword evidence="9" id="KW-0653">Protein transport</keyword>
<proteinExistence type="inferred from homology"/>
<dbReference type="Pfam" id="PF08033">
    <property type="entry name" value="Sec23_BS"/>
    <property type="match status" value="1"/>
</dbReference>
<dbReference type="Pfam" id="PF04815">
    <property type="entry name" value="Sec23_helical"/>
    <property type="match status" value="1"/>
</dbReference>
<dbReference type="CDD" id="cd01479">
    <property type="entry name" value="Sec24-like"/>
    <property type="match status" value="1"/>
</dbReference>
<dbReference type="InterPro" id="IPR041742">
    <property type="entry name" value="Sec24-like_trunk_dom"/>
</dbReference>
<protein>
    <recommendedName>
        <fullName evidence="13">WW domain-containing protein</fullName>
    </recommendedName>
</protein>
<comment type="similarity">
    <text evidence="4">Belongs to the SEC23/SEC24 family. SEC24 subfamily.</text>
</comment>
<dbReference type="Pfam" id="PF00626">
    <property type="entry name" value="Gelsolin"/>
    <property type="match status" value="1"/>
</dbReference>
<evidence type="ECO:0000256" key="7">
    <source>
        <dbReference type="ARBA" id="ARBA00022824"/>
    </source>
</evidence>
<evidence type="ECO:0000313" key="14">
    <source>
        <dbReference type="EMBL" id="KAF5386502.1"/>
    </source>
</evidence>
<comment type="subcellular location">
    <subcellularLocation>
        <location evidence="2">Cytoplasm</location>
    </subcellularLocation>
    <subcellularLocation>
        <location evidence="3">Endoplasmic reticulum membrane</location>
    </subcellularLocation>
    <subcellularLocation>
        <location evidence="1">Golgi apparatus membrane</location>
    </subcellularLocation>
</comment>
<evidence type="ECO:0000259" key="13">
    <source>
        <dbReference type="PROSITE" id="PS50020"/>
    </source>
</evidence>
<evidence type="ECO:0000256" key="5">
    <source>
        <dbReference type="ARBA" id="ARBA00022448"/>
    </source>
</evidence>
<dbReference type="SUPFAM" id="SSF51045">
    <property type="entry name" value="WW domain"/>
    <property type="match status" value="1"/>
</dbReference>
<name>A0A8H5HNA3_9AGAR</name>
<dbReference type="EMBL" id="JAACJN010000035">
    <property type="protein sequence ID" value="KAF5386502.1"/>
    <property type="molecule type" value="Genomic_DNA"/>
</dbReference>